<dbReference type="Proteomes" id="UP001159428">
    <property type="component" value="Unassembled WGS sequence"/>
</dbReference>
<accession>A0AAU9Y7C3</accession>
<organism evidence="1 2">
    <name type="scientific">Pocillopora meandrina</name>
    <dbReference type="NCBI Taxonomy" id="46732"/>
    <lineage>
        <taxon>Eukaryota</taxon>
        <taxon>Metazoa</taxon>
        <taxon>Cnidaria</taxon>
        <taxon>Anthozoa</taxon>
        <taxon>Hexacorallia</taxon>
        <taxon>Scleractinia</taxon>
        <taxon>Astrocoeniina</taxon>
        <taxon>Pocilloporidae</taxon>
        <taxon>Pocillopora</taxon>
    </lineage>
</organism>
<gene>
    <name evidence="1" type="ORF">PMEA_00009333</name>
</gene>
<evidence type="ECO:0000313" key="2">
    <source>
        <dbReference type="Proteomes" id="UP001159428"/>
    </source>
</evidence>
<feature type="non-terminal residue" evidence="1">
    <location>
        <position position="1"/>
    </location>
</feature>
<protein>
    <submittedName>
        <fullName evidence="1">Uncharacterized protein</fullName>
    </submittedName>
</protein>
<proteinExistence type="predicted"/>
<dbReference type="EMBL" id="CALNXJ010000184">
    <property type="protein sequence ID" value="CAH3168605.1"/>
    <property type="molecule type" value="Genomic_DNA"/>
</dbReference>
<reference evidence="1 2" key="1">
    <citation type="submission" date="2022-05" db="EMBL/GenBank/DDBJ databases">
        <authorList>
            <consortium name="Genoscope - CEA"/>
            <person name="William W."/>
        </authorList>
    </citation>
    <scope>NUCLEOTIDE SEQUENCE [LARGE SCALE GENOMIC DNA]</scope>
</reference>
<evidence type="ECO:0000313" key="1">
    <source>
        <dbReference type="EMBL" id="CAH3168605.1"/>
    </source>
</evidence>
<keyword evidence="2" id="KW-1185">Reference proteome</keyword>
<dbReference type="AlphaFoldDB" id="A0AAU9Y7C3"/>
<sequence length="132" mass="15112">LNFNEKQTKKENCFPHGSRIMDLDVLRSSLKCCQHCKADATVSINSLGVHKNLVFGTWIEILLIVHRKEVEAGGTTTVVLRTTWLLNIYNLHLYPEMNSAYKLAAPQPQIRYLKESVSFRGAMLWNSHLQDL</sequence>
<name>A0AAU9Y7C3_9CNID</name>
<comment type="caution">
    <text evidence="1">The sequence shown here is derived from an EMBL/GenBank/DDBJ whole genome shotgun (WGS) entry which is preliminary data.</text>
</comment>